<dbReference type="InterPro" id="IPR038666">
    <property type="entry name" value="SSP1_head-tail_sf"/>
</dbReference>
<gene>
    <name evidence="1" type="ORF">ACETRX_02815</name>
</gene>
<accession>A0ABV6Z8V2</accession>
<dbReference type="Proteomes" id="UP001595190">
    <property type="component" value="Unassembled WGS sequence"/>
</dbReference>
<organism evidence="1 2">
    <name type="scientific">Labrys neptuniae</name>
    <dbReference type="NCBI Taxonomy" id="376174"/>
    <lineage>
        <taxon>Bacteria</taxon>
        <taxon>Pseudomonadati</taxon>
        <taxon>Pseudomonadota</taxon>
        <taxon>Alphaproteobacteria</taxon>
        <taxon>Hyphomicrobiales</taxon>
        <taxon>Xanthobacteraceae</taxon>
        <taxon>Labrys</taxon>
    </lineage>
</organism>
<comment type="caution">
    <text evidence="1">The sequence shown here is derived from an EMBL/GenBank/DDBJ whole genome shotgun (WGS) entry which is preliminary data.</text>
</comment>
<evidence type="ECO:0000313" key="2">
    <source>
        <dbReference type="Proteomes" id="UP001595190"/>
    </source>
</evidence>
<sequence length="121" mass="13278">MVLSPNKYSHRIRFERQAAHDDGYGNVTQGWEDPLDLGSRWCGLLLPPRFGAEPVEAGRPQASQRAVITVLRDSLTTAVTEADRAVFVAGPYKGQVAQIRAARPRTEGAEIEFDLEMGVAV</sequence>
<name>A0ABV6Z8V2_9HYPH</name>
<dbReference type="InterPro" id="IPR008767">
    <property type="entry name" value="Phage_SPP1_head-tail_adaptor"/>
</dbReference>
<proteinExistence type="predicted"/>
<dbReference type="EMBL" id="JBHGPK010000001">
    <property type="protein sequence ID" value="MFC2248537.1"/>
    <property type="molecule type" value="Genomic_DNA"/>
</dbReference>
<dbReference type="Pfam" id="PF05521">
    <property type="entry name" value="Phage_HCP"/>
    <property type="match status" value="1"/>
</dbReference>
<protein>
    <submittedName>
        <fullName evidence="1">Head-tail adaptor protein</fullName>
    </submittedName>
</protein>
<evidence type="ECO:0000313" key="1">
    <source>
        <dbReference type="EMBL" id="MFC2248537.1"/>
    </source>
</evidence>
<dbReference type="Gene3D" id="2.40.10.270">
    <property type="entry name" value="Bacteriophage SPP1 head-tail adaptor protein"/>
    <property type="match status" value="1"/>
</dbReference>
<dbReference type="RefSeq" id="WP_394308404.1">
    <property type="nucleotide sequence ID" value="NZ_JBHGPK010000001.1"/>
</dbReference>
<reference evidence="1 2" key="1">
    <citation type="submission" date="2024-09" db="EMBL/GenBank/DDBJ databases">
        <title>Description of Labrys sedimenti sp. nov., isolated from a diclofenac-degrading enrichment culture, and genome-based reclassification of Labrys portucalensis as a later heterotypic synonym of Labrys neptuniae.</title>
        <authorList>
            <person name="Tancsics A."/>
            <person name="Csepanyi A."/>
        </authorList>
    </citation>
    <scope>NUCLEOTIDE SEQUENCE [LARGE SCALE GENOMIC DNA]</scope>
    <source>
        <strain evidence="1 2">LMG 23412</strain>
    </source>
</reference>